<evidence type="ECO:0000259" key="16">
    <source>
        <dbReference type="PROSITE" id="PS51217"/>
    </source>
</evidence>
<dbReference type="InterPro" id="IPR014016">
    <property type="entry name" value="UvrD-like_ATP-bd"/>
</dbReference>
<dbReference type="NCBIfam" id="TIGR02785">
    <property type="entry name" value="addA_Gpos"/>
    <property type="match status" value="1"/>
</dbReference>
<keyword evidence="7 13" id="KW-0067">ATP-binding</keyword>
<proteinExistence type="inferred from homology"/>
<dbReference type="InterPro" id="IPR000212">
    <property type="entry name" value="DNA_helicase_UvrD/REP"/>
</dbReference>
<dbReference type="InterPro" id="IPR038726">
    <property type="entry name" value="PDDEXK_AddAB-type"/>
</dbReference>
<evidence type="ECO:0000259" key="15">
    <source>
        <dbReference type="PROSITE" id="PS51198"/>
    </source>
</evidence>
<evidence type="ECO:0000256" key="5">
    <source>
        <dbReference type="ARBA" id="ARBA00022806"/>
    </source>
</evidence>
<evidence type="ECO:0000256" key="8">
    <source>
        <dbReference type="ARBA" id="ARBA00023125"/>
    </source>
</evidence>
<feature type="domain" description="UvrD-like helicase C-terminal" evidence="16">
    <location>
        <begin position="471"/>
        <end position="795"/>
    </location>
</feature>
<keyword evidence="1 13" id="KW-0540">Nuclease</keyword>
<organism evidence="17 18">
    <name type="scientific">Lacticaseibacillus suilingensis</name>
    <dbReference type="NCBI Taxonomy" id="2799577"/>
    <lineage>
        <taxon>Bacteria</taxon>
        <taxon>Bacillati</taxon>
        <taxon>Bacillota</taxon>
        <taxon>Bacilli</taxon>
        <taxon>Lactobacillales</taxon>
        <taxon>Lactobacillaceae</taxon>
        <taxon>Lacticaseibacillus</taxon>
    </lineage>
</organism>
<feature type="domain" description="UvrD-like helicase ATP-binding" evidence="15">
    <location>
        <begin position="3"/>
        <end position="470"/>
    </location>
</feature>
<dbReference type="Gene3D" id="3.90.320.10">
    <property type="match status" value="1"/>
</dbReference>
<evidence type="ECO:0000256" key="9">
    <source>
        <dbReference type="ARBA" id="ARBA00023204"/>
    </source>
</evidence>
<dbReference type="HAMAP" id="MF_01451">
    <property type="entry name" value="AddA"/>
    <property type="match status" value="1"/>
</dbReference>
<dbReference type="PANTHER" id="PTHR11070">
    <property type="entry name" value="UVRD / RECB / PCRA DNA HELICASE FAMILY MEMBER"/>
    <property type="match status" value="1"/>
</dbReference>
<dbReference type="EC" id="3.1.-.-" evidence="13"/>
<dbReference type="PROSITE" id="PS51217">
    <property type="entry name" value="UVRD_HELICASE_CTER"/>
    <property type="match status" value="1"/>
</dbReference>
<evidence type="ECO:0000256" key="13">
    <source>
        <dbReference type="HAMAP-Rule" id="MF_01451"/>
    </source>
</evidence>
<dbReference type="SUPFAM" id="SSF52980">
    <property type="entry name" value="Restriction endonuclease-like"/>
    <property type="match status" value="1"/>
</dbReference>
<comment type="subunit">
    <text evidence="13">Heterodimer of AddA and AddB/RexB.</text>
</comment>
<comment type="similarity">
    <text evidence="13">Belongs to the helicase family. AddA subfamily.</text>
</comment>
<evidence type="ECO:0000256" key="4">
    <source>
        <dbReference type="ARBA" id="ARBA00022801"/>
    </source>
</evidence>
<keyword evidence="3 13" id="KW-0227">DNA damage</keyword>
<dbReference type="InterPro" id="IPR014017">
    <property type="entry name" value="DNA_helicase_UvrD-like_C"/>
</dbReference>
<evidence type="ECO:0000256" key="11">
    <source>
        <dbReference type="ARBA" id="ARBA00034617"/>
    </source>
</evidence>
<dbReference type="EC" id="5.6.2.4" evidence="13"/>
<reference evidence="18" key="1">
    <citation type="journal article" date="2019" name="Int. J. Syst. Evol. Microbiol.">
        <title>The Global Catalogue of Microorganisms (GCM) 10K type strain sequencing project: providing services to taxonomists for standard genome sequencing and annotation.</title>
        <authorList>
            <consortium name="The Broad Institute Genomics Platform"/>
            <consortium name="The Broad Institute Genome Sequencing Center for Infectious Disease"/>
            <person name="Wu L."/>
            <person name="Ma J."/>
        </authorList>
    </citation>
    <scope>NUCLEOTIDE SEQUENCE [LARGE SCALE GENOMIC DNA]</scope>
    <source>
        <strain evidence="18">CCM 9110</strain>
    </source>
</reference>
<dbReference type="Pfam" id="PF13361">
    <property type="entry name" value="UvrD_C"/>
    <property type="match status" value="1"/>
</dbReference>
<dbReference type="InterPro" id="IPR011335">
    <property type="entry name" value="Restrct_endonuc-II-like"/>
</dbReference>
<dbReference type="GO" id="GO:0003678">
    <property type="term" value="F:DNA helicase activity"/>
    <property type="evidence" value="ECO:0007669"/>
    <property type="project" value="UniProtKB-EC"/>
</dbReference>
<accession>A0ABW4BJM5</accession>
<evidence type="ECO:0000256" key="10">
    <source>
        <dbReference type="ARBA" id="ARBA00023235"/>
    </source>
</evidence>
<dbReference type="PANTHER" id="PTHR11070:SF48">
    <property type="entry name" value="ATP-DEPENDENT HELICASE_NUCLEASE SUBUNIT A"/>
    <property type="match status" value="1"/>
</dbReference>
<dbReference type="Proteomes" id="UP001597199">
    <property type="component" value="Unassembled WGS sequence"/>
</dbReference>
<sequence length="1209" mass="132673">MSDQLTPAQLEAATVSGADILVSASAGSGKTKVLVDRIVRQVVAGADLTRMLIATFTKAATAEMKLRIQNKLKARLNDETQPLTPEQRRHLSAQVALANAAPIMTLDAFSLQVVQRYYYVIDLDPAFRMMTDDTERLMLQTRVWEDLRENFYTGEHAAAFEALATNFATSSDPAALQDVVFEIYRFAMTTPDPVAWLNQLPAAYTSEAALMKALWPSAQTSLRAAEAELLEAQATLSAPELAKVAANVATSLAAVQSALALEQPSYEAAWSALTTIVFDRWPGGKFDPELKAAKDAAKAQRDLAKATVAPLQEIFAIKPADLKQAMPQVQQLMATLQLVSLEFYHALAAEKRRQQVQDFGDIAQNALKILNAPDPSAEPGSDRTVGAVYRAQFDAVMVDEYQDINQLQEAVLTAVSQDQPGNRFMVGDAKQSIYGFRLADPQLFLAKYRRFGQGDATGKRVILNQNFRSSQNVLAFNNLVFSQIMDRAVGQIDYTEKEALKPGPLFPEDQLRPTEFLIHETGTAATSEDDQEEPSPEKAAAEAQMVIARIQELVNDPTETLYQRDPDGTGHQRRIRYQDITLLTRSRSNNIALQTAFAQAGVPIVIADAQNYFKTTELMVMLALLRVIDNPRQEIPLTAVLRSPLVGLSADQLALIRLTQDGPYDEAVQAFATATGGTAFKQQTRAKLQAFLQQLAELRDFAREHELSALIWHIYEVTGYLDYVGGQPGGLQRQANLRALAARAASYESGGFKGLFAFIHFIETMQKQDKDLAMPVTLAPDVNAVSLMTIHGSKGLEFPIVFLMSTDKQFNKQDLRRPFILTQAVAGVKWLDESSHEVYSLPQWQLAKLAKNRQLLAEEMRLLYVALTRAEQQLFIVGSGESQEKLETHWAQLATSEAHLLPESVRAGAGCMLDWLGMAIARTGVLDEAPSLPDLNQYEKAGIRLKFVAQPQVSTSAEAAKPVTQPPLDLDLTAWFDYQYPYAQTANTTGFQSVSEIKRAFEDPDTVELVESGRQLGGNRLTGDFAAPAFMATGSKVPATVIGSAAHLVLQMQPLTGTLDEAALSHTIEHLVTNGSLPAAVAKQIPLAELVRFYQTPLGQALQANAATVHREAPFSLLMPADQLFTDLAQEPGSDILIHGVIDGYYETANGIVLFDYKTDHIGNQQAKVVARYQPQLNLYAKALALATGKKVIQKLLVLLETGQVVTLD</sequence>
<comment type="catalytic activity">
    <reaction evidence="11 13">
        <text>Couples ATP hydrolysis with the unwinding of duplex DNA by translocating in the 3'-5' direction.</text>
        <dbReference type="EC" id="5.6.2.4"/>
    </reaction>
</comment>
<evidence type="ECO:0000256" key="14">
    <source>
        <dbReference type="PROSITE-ProRule" id="PRU00560"/>
    </source>
</evidence>
<evidence type="ECO:0000256" key="6">
    <source>
        <dbReference type="ARBA" id="ARBA00022839"/>
    </source>
</evidence>
<evidence type="ECO:0000256" key="1">
    <source>
        <dbReference type="ARBA" id="ARBA00022722"/>
    </source>
</evidence>
<evidence type="ECO:0000256" key="12">
    <source>
        <dbReference type="ARBA" id="ARBA00048988"/>
    </source>
</evidence>
<dbReference type="EMBL" id="JBHTOA010000046">
    <property type="protein sequence ID" value="MFD1399975.1"/>
    <property type="molecule type" value="Genomic_DNA"/>
</dbReference>
<keyword evidence="5 13" id="KW-0347">Helicase</keyword>
<dbReference type="GO" id="GO:0016787">
    <property type="term" value="F:hydrolase activity"/>
    <property type="evidence" value="ECO:0007669"/>
    <property type="project" value="UniProtKB-KW"/>
</dbReference>
<keyword evidence="9 13" id="KW-0234">DNA repair</keyword>
<evidence type="ECO:0000256" key="2">
    <source>
        <dbReference type="ARBA" id="ARBA00022741"/>
    </source>
</evidence>
<comment type="caution">
    <text evidence="17">The sequence shown here is derived from an EMBL/GenBank/DDBJ whole genome shotgun (WGS) entry which is preliminary data.</text>
</comment>
<gene>
    <name evidence="13 17" type="primary">addA</name>
    <name evidence="17" type="ORF">ACFQ41_11705</name>
</gene>
<dbReference type="SUPFAM" id="SSF52540">
    <property type="entry name" value="P-loop containing nucleoside triphosphate hydrolases"/>
    <property type="match status" value="1"/>
</dbReference>
<comment type="catalytic activity">
    <reaction evidence="12 13">
        <text>ATP + H2O = ADP + phosphate + H(+)</text>
        <dbReference type="Rhea" id="RHEA:13065"/>
        <dbReference type="ChEBI" id="CHEBI:15377"/>
        <dbReference type="ChEBI" id="CHEBI:15378"/>
        <dbReference type="ChEBI" id="CHEBI:30616"/>
        <dbReference type="ChEBI" id="CHEBI:43474"/>
        <dbReference type="ChEBI" id="CHEBI:456216"/>
        <dbReference type="EC" id="5.6.2.4"/>
    </reaction>
</comment>
<keyword evidence="8 13" id="KW-0238">DNA-binding</keyword>
<dbReference type="InterPro" id="IPR014152">
    <property type="entry name" value="AddA"/>
</dbReference>
<comment type="cofactor">
    <cofactor evidence="13">
        <name>Mg(2+)</name>
        <dbReference type="ChEBI" id="CHEBI:18420"/>
    </cofactor>
</comment>
<keyword evidence="2 13" id="KW-0547">Nucleotide-binding</keyword>
<evidence type="ECO:0000256" key="7">
    <source>
        <dbReference type="ARBA" id="ARBA00022840"/>
    </source>
</evidence>
<dbReference type="InterPro" id="IPR027417">
    <property type="entry name" value="P-loop_NTPase"/>
</dbReference>
<feature type="binding site" evidence="14">
    <location>
        <begin position="24"/>
        <end position="31"/>
    </location>
    <ligand>
        <name>ATP</name>
        <dbReference type="ChEBI" id="CHEBI:30616"/>
    </ligand>
</feature>
<keyword evidence="18" id="KW-1185">Reference proteome</keyword>
<dbReference type="Pfam" id="PF12705">
    <property type="entry name" value="PDDEXK_1"/>
    <property type="match status" value="1"/>
</dbReference>
<evidence type="ECO:0000313" key="18">
    <source>
        <dbReference type="Proteomes" id="UP001597199"/>
    </source>
</evidence>
<dbReference type="PROSITE" id="PS51198">
    <property type="entry name" value="UVRD_HELICASE_ATP_BIND"/>
    <property type="match status" value="1"/>
</dbReference>
<dbReference type="RefSeq" id="WP_204118924.1">
    <property type="nucleotide sequence ID" value="NZ_BOLV01000009.1"/>
</dbReference>
<keyword evidence="4 13" id="KW-0378">Hydrolase</keyword>
<protein>
    <recommendedName>
        <fullName evidence="13">ATP-dependent helicase/nuclease subunit A</fullName>
        <ecNumber evidence="13">3.1.-.-</ecNumber>
        <ecNumber evidence="13">5.6.2.4</ecNumber>
    </recommendedName>
    <alternativeName>
        <fullName evidence="13">ATP-dependent helicase/nuclease AddA</fullName>
    </alternativeName>
    <alternativeName>
        <fullName evidence="13">DNA 3'-5' helicase AddA</fullName>
    </alternativeName>
</protein>
<dbReference type="Gene3D" id="3.40.50.300">
    <property type="entry name" value="P-loop containing nucleotide triphosphate hydrolases"/>
    <property type="match status" value="4"/>
</dbReference>
<name>A0ABW4BJM5_9LACO</name>
<keyword evidence="6 13" id="KW-0269">Exonuclease</keyword>
<evidence type="ECO:0000313" key="17">
    <source>
        <dbReference type="EMBL" id="MFD1399975.1"/>
    </source>
</evidence>
<keyword evidence="10 13" id="KW-0413">Isomerase</keyword>
<dbReference type="Pfam" id="PF00580">
    <property type="entry name" value="UvrD-helicase"/>
    <property type="match status" value="1"/>
</dbReference>
<dbReference type="InterPro" id="IPR011604">
    <property type="entry name" value="PDDEXK-like_dom_sf"/>
</dbReference>
<evidence type="ECO:0000256" key="3">
    <source>
        <dbReference type="ARBA" id="ARBA00022763"/>
    </source>
</evidence>
<comment type="function">
    <text evidence="13">The heterodimer acts as both an ATP-dependent DNA helicase and an ATP-dependent, dual-direction single-stranded exonuclease. Recognizes the chi site generating a DNA molecule suitable for the initiation of homologous recombination. The AddA nuclease domain is required for chi fragment generation; this subunit has the helicase and 3' -&gt; 5' nuclease activities.</text>
</comment>